<gene>
    <name evidence="2" type="ORF">ACE02L_14250</name>
</gene>
<dbReference type="RefSeq" id="WP_374919605.1">
    <property type="nucleotide sequence ID" value="NZ_JBHFGJ010000006.1"/>
</dbReference>
<dbReference type="Proteomes" id="UP001576726">
    <property type="component" value="Unassembled WGS sequence"/>
</dbReference>
<evidence type="ECO:0000313" key="2">
    <source>
        <dbReference type="EMBL" id="MFB2653896.1"/>
    </source>
</evidence>
<protein>
    <submittedName>
        <fullName evidence="2">Ig-like domain-containing protein</fullName>
    </submittedName>
</protein>
<dbReference type="Pfam" id="PF17963">
    <property type="entry name" value="Big_9"/>
    <property type="match status" value="1"/>
</dbReference>
<evidence type="ECO:0000313" key="3">
    <source>
        <dbReference type="Proteomes" id="UP001576726"/>
    </source>
</evidence>
<dbReference type="EMBL" id="JBHFGJ010000006">
    <property type="protein sequence ID" value="MFB2653896.1"/>
    <property type="molecule type" value="Genomic_DNA"/>
</dbReference>
<reference evidence="2 3" key="1">
    <citation type="submission" date="2024-09" db="EMBL/GenBank/DDBJ databases">
        <authorList>
            <person name="Zhang Y."/>
        </authorList>
    </citation>
    <scope>NUCLEOTIDE SEQUENCE [LARGE SCALE GENOMIC DNA]</scope>
    <source>
        <strain evidence="2 3">SH314</strain>
    </source>
</reference>
<feature type="signal peptide" evidence="1">
    <location>
        <begin position="1"/>
        <end position="17"/>
    </location>
</feature>
<organism evidence="2 3">
    <name type="scientific">Shewanella seohaensis</name>
    <dbReference type="NCBI Taxonomy" id="755175"/>
    <lineage>
        <taxon>Bacteria</taxon>
        <taxon>Pseudomonadati</taxon>
        <taxon>Pseudomonadota</taxon>
        <taxon>Gammaproteobacteria</taxon>
        <taxon>Alteromonadales</taxon>
        <taxon>Shewanellaceae</taxon>
        <taxon>Shewanella</taxon>
    </lineage>
</organism>
<name>A0ABV4VXR4_9GAMM</name>
<keyword evidence="1" id="KW-0732">Signal</keyword>
<accession>A0ABV4VXR4</accession>
<feature type="chain" id="PRO_5045494226" evidence="1">
    <location>
        <begin position="18"/>
        <end position="964"/>
    </location>
</feature>
<dbReference type="PROSITE" id="PS51257">
    <property type="entry name" value="PROKAR_LIPOPROTEIN"/>
    <property type="match status" value="1"/>
</dbReference>
<keyword evidence="3" id="KW-1185">Reference proteome</keyword>
<sequence length="964" mass="104790">MMKKLYLALITVSFVLAGCGGDGTESSTSNNNGSGEQQPVVYTQDHIVRGYTEQKFSIDLSERNSISNSEALSIDDITNITGSSLCEPVAVSGMTFELEAFDNPTMCQYRYSLRSVKSGTTFSNSRMVTSVLVERRRTIMPNSRSSLRSLPSTTLPPIQVSISVPGSVANIDLNAQLASLYPKDSEGNNYVLSSTVLVLGSGSAKATTDDLKKSIVEYTSDANDQGGITRLIYSLSDDFDSDGIGDFKVGAIDISISSSGSNSNPETKYFQWTNNGLDIKVSQKYTIDVASDISAECTYGREPQDSEGSCIYDADNDSMQLVGVYAYDATVAPTTLTQLDNTKFDVTFSRTGIHDINYQVSDHNGGFATGIVRVYVKENSAPILQSNPYIWYTNESTNISIIDASVLATDIDGDTVSFKSVTQPTSGKVKAEISADKSMIRVDAQVDSEGTHFFDVVLTDGKADVIQHWVVIVNSNTHLSLKSELERTFSVNVNTPITIDISSLIEGYRTGEQASVEVTSTSGALLGTVKVSDTSKSKVVYTPNSNSIGVDDFIFEVKTNSGAEIAGNVIVHVGNPPALVIAAIDATEGQNDLITASVTCEYCDVSKYEYEWVINGETVSREKSFTITPEQRIYNVTLLVVGYDVFGQVTYELGSFDFFKIVIGSFDQPAKDCQSIFLTYNSPYALKANDGEYWLRSADNTYTYKTQCDMVSQAEADASDKTVGGYTLVWSYSEKTNLQRFGGNTNVFSQRGKNVAFNGSLFTNGRGLVIAEGGAVNYNDFRVTNSEMSNKFGLSYSRVSYTSDTSIKTINKDPDNTVQNWYMQTTHPVTFYKGDVSFASGTVQSGVYGKFNGGHFSGKYRNSLVVDLYGESGTGIGDMTIYGGGYGFHYSVDEVINGQYLNNFWGFWGENDHQLDLFGVCSSPTLMSLGGVTAYGCNGDNAGAKTYHPSINNGEGYVAQWWAQ</sequence>
<evidence type="ECO:0000256" key="1">
    <source>
        <dbReference type="SAM" id="SignalP"/>
    </source>
</evidence>
<comment type="caution">
    <text evidence="2">The sequence shown here is derived from an EMBL/GenBank/DDBJ whole genome shotgun (WGS) entry which is preliminary data.</text>
</comment>
<proteinExistence type="predicted"/>